<evidence type="ECO:0008006" key="4">
    <source>
        <dbReference type="Google" id="ProtNLM"/>
    </source>
</evidence>
<reference evidence="2 3" key="1">
    <citation type="submission" date="2022-07" db="EMBL/GenBank/DDBJ databases">
        <title>Fecal culturing of patients with breast cancer.</title>
        <authorList>
            <person name="Teng N.M.Y."/>
            <person name="Kiu R."/>
            <person name="Evans R."/>
            <person name="Baker D.J."/>
            <person name="Zenner C."/>
            <person name="Robinson S.D."/>
            <person name="Hall L.J."/>
        </authorList>
    </citation>
    <scope>NUCLEOTIDE SEQUENCE [LARGE SCALE GENOMIC DNA]</scope>
    <source>
        <strain evidence="2 3">LH1063</strain>
    </source>
</reference>
<accession>A0ABT1MJC1</accession>
<name>A0ABT1MJC1_9BACT</name>
<feature type="signal peptide" evidence="1">
    <location>
        <begin position="1"/>
        <end position="18"/>
    </location>
</feature>
<feature type="chain" id="PRO_5047096868" description="MORN repeat variant" evidence="1">
    <location>
        <begin position="19"/>
        <end position="341"/>
    </location>
</feature>
<keyword evidence="3" id="KW-1185">Reference proteome</keyword>
<dbReference type="SUPFAM" id="SSF82185">
    <property type="entry name" value="Histone H3 K4-specific methyltransferase SET7/9 N-terminal domain"/>
    <property type="match status" value="2"/>
</dbReference>
<keyword evidence="1" id="KW-0732">Signal</keyword>
<evidence type="ECO:0000313" key="3">
    <source>
        <dbReference type="Proteomes" id="UP001205603"/>
    </source>
</evidence>
<proteinExistence type="predicted"/>
<dbReference type="EMBL" id="JANDHW010000013">
    <property type="protein sequence ID" value="MCP9612722.1"/>
    <property type="molecule type" value="Genomic_DNA"/>
</dbReference>
<dbReference type="Proteomes" id="UP001205603">
    <property type="component" value="Unassembled WGS sequence"/>
</dbReference>
<evidence type="ECO:0000256" key="1">
    <source>
        <dbReference type="SAM" id="SignalP"/>
    </source>
</evidence>
<organism evidence="2 3">
    <name type="scientific">Coprobacter tertius</name>
    <dbReference type="NCBI Taxonomy" id="2944915"/>
    <lineage>
        <taxon>Bacteria</taxon>
        <taxon>Pseudomonadati</taxon>
        <taxon>Bacteroidota</taxon>
        <taxon>Bacteroidia</taxon>
        <taxon>Bacteroidales</taxon>
        <taxon>Barnesiellaceae</taxon>
        <taxon>Coprobacter</taxon>
    </lineage>
</organism>
<evidence type="ECO:0000313" key="2">
    <source>
        <dbReference type="EMBL" id="MCP9612722.1"/>
    </source>
</evidence>
<dbReference type="RefSeq" id="WP_255028069.1">
    <property type="nucleotide sequence ID" value="NZ_JANDHW010000013.1"/>
</dbReference>
<comment type="caution">
    <text evidence="2">The sequence shown here is derived from an EMBL/GenBank/DDBJ whole genome shotgun (WGS) entry which is preliminary data.</text>
</comment>
<dbReference type="Gene3D" id="2.20.110.10">
    <property type="entry name" value="Histone H3 K4-specific methyltransferase SET7/9 N-terminal domain"/>
    <property type="match status" value="2"/>
</dbReference>
<gene>
    <name evidence="2" type="ORF">NMU02_11530</name>
</gene>
<protein>
    <recommendedName>
        <fullName evidence="4">MORN repeat variant</fullName>
    </recommendedName>
</protein>
<sequence length="341" mass="39282">MKRIIFLLILGSIAVALPAQKIAHKAYIETDENGRQVWWRYNNKKTKSVLINGFYKVECGDYYALGNFCKGIVKAGMVSYFYSDGALWRTVGYDVKGYIDGIQTDYYINGNLHRRIGWRKGIAHGEHSEWFENGQQSFSGEAAYGKREGTATAWTQKGDTLSIWNYKYGMKNGRCTTWIYTDSILTGRMEEVYKADQPSDSALYFVVYLDGKERLQNRTLYDSDGKITLNDSYTNDIHYRMEYEDGILAFISLFTDGRLSSTAQYKDNQANGKTVMYYPGTDRIYKVEIYRKGRLMGSVEYDIEGLPRSYKVLEEDGQLHPCDSSTYENLLLIDVHQKIEK</sequence>